<evidence type="ECO:0000313" key="2">
    <source>
        <dbReference type="EMBL" id="PNX69937.1"/>
    </source>
</evidence>
<reference evidence="2 3" key="2">
    <citation type="journal article" date="2017" name="Front. Plant Sci.">
        <title>Gene Classification and Mining of Molecular Markers Useful in Red Clover (Trifolium pratense) Breeding.</title>
        <authorList>
            <person name="Istvanek J."/>
            <person name="Dluhosova J."/>
            <person name="Dluhos P."/>
            <person name="Patkova L."/>
            <person name="Nedelnik J."/>
            <person name="Repkova J."/>
        </authorList>
    </citation>
    <scope>NUCLEOTIDE SEQUENCE [LARGE SCALE GENOMIC DNA]</scope>
    <source>
        <strain evidence="3">cv. Tatra</strain>
        <tissue evidence="2">Young leaves</tissue>
    </source>
</reference>
<gene>
    <name evidence="2" type="ORF">L195_g056993</name>
</gene>
<evidence type="ECO:0000313" key="3">
    <source>
        <dbReference type="Proteomes" id="UP000236291"/>
    </source>
</evidence>
<reference evidence="2 3" key="1">
    <citation type="journal article" date="2014" name="Am. J. Bot.">
        <title>Genome assembly and annotation for red clover (Trifolium pratense; Fabaceae).</title>
        <authorList>
            <person name="Istvanek J."/>
            <person name="Jaros M."/>
            <person name="Krenek A."/>
            <person name="Repkova J."/>
        </authorList>
    </citation>
    <scope>NUCLEOTIDE SEQUENCE [LARGE SCALE GENOMIC DNA]</scope>
    <source>
        <strain evidence="3">cv. Tatra</strain>
        <tissue evidence="2">Young leaves</tissue>
    </source>
</reference>
<organism evidence="2 3">
    <name type="scientific">Trifolium pratense</name>
    <name type="common">Red clover</name>
    <dbReference type="NCBI Taxonomy" id="57577"/>
    <lineage>
        <taxon>Eukaryota</taxon>
        <taxon>Viridiplantae</taxon>
        <taxon>Streptophyta</taxon>
        <taxon>Embryophyta</taxon>
        <taxon>Tracheophyta</taxon>
        <taxon>Spermatophyta</taxon>
        <taxon>Magnoliopsida</taxon>
        <taxon>eudicotyledons</taxon>
        <taxon>Gunneridae</taxon>
        <taxon>Pentapetalae</taxon>
        <taxon>rosids</taxon>
        <taxon>fabids</taxon>
        <taxon>Fabales</taxon>
        <taxon>Fabaceae</taxon>
        <taxon>Papilionoideae</taxon>
        <taxon>50 kb inversion clade</taxon>
        <taxon>NPAAA clade</taxon>
        <taxon>Hologalegina</taxon>
        <taxon>IRL clade</taxon>
        <taxon>Trifolieae</taxon>
        <taxon>Trifolium</taxon>
    </lineage>
</organism>
<name>A0A2K3KUH7_TRIPR</name>
<accession>A0A2K3KUH7</accession>
<feature type="compositionally biased region" description="Polar residues" evidence="1">
    <location>
        <begin position="1"/>
        <end position="11"/>
    </location>
</feature>
<evidence type="ECO:0000256" key="1">
    <source>
        <dbReference type="SAM" id="MobiDB-lite"/>
    </source>
</evidence>
<feature type="region of interest" description="Disordered" evidence="1">
    <location>
        <begin position="1"/>
        <end position="58"/>
    </location>
</feature>
<feature type="compositionally biased region" description="Basic and acidic residues" evidence="1">
    <location>
        <begin position="25"/>
        <end position="58"/>
    </location>
</feature>
<dbReference type="Proteomes" id="UP000236291">
    <property type="component" value="Unassembled WGS sequence"/>
</dbReference>
<dbReference type="AlphaFoldDB" id="A0A2K3KUH7"/>
<comment type="caution">
    <text evidence="2">The sequence shown here is derived from an EMBL/GenBank/DDBJ whole genome shotgun (WGS) entry which is preliminary data.</text>
</comment>
<proteinExistence type="predicted"/>
<sequence length="58" mass="6529">MASSGEQSQCSKGPWRETANLSEQTSKEDSLSEAQRESANKGRELWSGRERWRASAKK</sequence>
<dbReference type="EMBL" id="ASHM01110567">
    <property type="protein sequence ID" value="PNX69937.1"/>
    <property type="molecule type" value="Genomic_DNA"/>
</dbReference>
<protein>
    <submittedName>
        <fullName evidence="2">Uncharacterized protein</fullName>
    </submittedName>
</protein>